<dbReference type="PANTHER" id="PTHR30595">
    <property type="entry name" value="GLPR-RELATED TRANSCRIPTIONAL REPRESSOR"/>
    <property type="match status" value="1"/>
</dbReference>
<evidence type="ECO:0000313" key="2">
    <source>
        <dbReference type="EMBL" id="OHA27445.1"/>
    </source>
</evidence>
<dbReference type="AlphaFoldDB" id="A0A1G2MUE5"/>
<evidence type="ECO:0000313" key="3">
    <source>
        <dbReference type="Proteomes" id="UP000177943"/>
    </source>
</evidence>
<dbReference type="InterPro" id="IPR038475">
    <property type="entry name" value="RecG_C_sf"/>
</dbReference>
<dbReference type="EMBL" id="MHRP01000011">
    <property type="protein sequence ID" value="OHA27445.1"/>
    <property type="molecule type" value="Genomic_DNA"/>
</dbReference>
<dbReference type="InterPro" id="IPR038461">
    <property type="entry name" value="Schlafen_AlbA_2_dom_sf"/>
</dbReference>
<evidence type="ECO:0000259" key="1">
    <source>
        <dbReference type="Pfam" id="PF04326"/>
    </source>
</evidence>
<gene>
    <name evidence="2" type="ORF">A3D56_00615</name>
</gene>
<organism evidence="2 3">
    <name type="scientific">Candidatus Taylorbacteria bacterium RIFCSPHIGHO2_02_FULL_45_35</name>
    <dbReference type="NCBI Taxonomy" id="1802311"/>
    <lineage>
        <taxon>Bacteria</taxon>
        <taxon>Candidatus Tayloriibacteriota</taxon>
    </lineage>
</organism>
<accession>A0A1G2MUE5</accession>
<protein>
    <recommendedName>
        <fullName evidence="1">Schlafen AlbA-2 domain-containing protein</fullName>
    </recommendedName>
</protein>
<proteinExistence type="predicted"/>
<sequence>MSKEDFINQILSIPFESRTLEFKRLGSRNETLDKVLQSIVAMANTDGGIIVLGIDDPQKTTTKGHDRIFGIEENIELYDELGRSVKKISPPISSIWPPELIEVPDKKVRIGWLVIPKVADGFRSVENHVYIRQERGNKRLSPQEIIHFAYVKGFERADSELVNVDINLLKTNYYEAWRKKRGIEENAISSILEKTGLVRKDKSGNLLPTRAAVLLFAEYPNDLMETKCTIRVFQYEGNLETIKETLNLIGTPQTISGPITKVIKDGHEYVLTLLRSGIRIPSGFVTQYQIPERAIKEAITNAVIHRDYHTKKDIEIKIFEDHVEIESPGLLPFNITPSNIGIVRSHGYRNDLIVKHLREFPDPPNLDQNEGVRAMRQTMTEANLYPPIFITYPHLQDSLRVVFFNEKAPTEWDKISHYLNQNKYINNSVARKILNIQDTSVVSRMLTRWTKQGVLTKIIPREGAKRNTVYRLPATDEKSLFAPDKNK</sequence>
<dbReference type="PANTHER" id="PTHR30595:SF6">
    <property type="entry name" value="SCHLAFEN ALBA-2 DOMAIN-CONTAINING PROTEIN"/>
    <property type="match status" value="1"/>
</dbReference>
<comment type="caution">
    <text evidence="2">The sequence shown here is derived from an EMBL/GenBank/DDBJ whole genome shotgun (WGS) entry which is preliminary data.</text>
</comment>
<dbReference type="Gene3D" id="3.30.565.60">
    <property type="match status" value="1"/>
</dbReference>
<dbReference type="Gene3D" id="3.30.950.30">
    <property type="entry name" value="Schlafen, AAA domain"/>
    <property type="match status" value="1"/>
</dbReference>
<name>A0A1G2MUE5_9BACT</name>
<feature type="domain" description="Schlafen AlbA-2" evidence="1">
    <location>
        <begin position="16"/>
        <end position="140"/>
    </location>
</feature>
<dbReference type="Proteomes" id="UP000177943">
    <property type="component" value="Unassembled WGS sequence"/>
</dbReference>
<dbReference type="Pfam" id="PF04326">
    <property type="entry name" value="SLFN_AlbA_2"/>
    <property type="match status" value="1"/>
</dbReference>
<dbReference type="InterPro" id="IPR007421">
    <property type="entry name" value="Schlafen_AlbA_2_dom"/>
</dbReference>
<reference evidence="2 3" key="1">
    <citation type="journal article" date="2016" name="Nat. Commun.">
        <title>Thousands of microbial genomes shed light on interconnected biogeochemical processes in an aquifer system.</title>
        <authorList>
            <person name="Anantharaman K."/>
            <person name="Brown C.T."/>
            <person name="Hug L.A."/>
            <person name="Sharon I."/>
            <person name="Castelle C.J."/>
            <person name="Probst A.J."/>
            <person name="Thomas B.C."/>
            <person name="Singh A."/>
            <person name="Wilkins M.J."/>
            <person name="Karaoz U."/>
            <person name="Brodie E.L."/>
            <person name="Williams K.H."/>
            <person name="Hubbard S.S."/>
            <person name="Banfield J.F."/>
        </authorList>
    </citation>
    <scope>NUCLEOTIDE SEQUENCE [LARGE SCALE GENOMIC DNA]</scope>
</reference>
<dbReference type="Pfam" id="PF13749">
    <property type="entry name" value="HATPase_c_4"/>
    <property type="match status" value="1"/>
</dbReference>